<keyword evidence="1" id="KW-1133">Transmembrane helix</keyword>
<evidence type="ECO:0000313" key="3">
    <source>
        <dbReference type="Ensembl" id="ENSENLP00000007471.1"/>
    </source>
</evidence>
<organism evidence="3 4">
    <name type="scientific">Echeneis naucrates</name>
    <name type="common">Live sharksucker</name>
    <dbReference type="NCBI Taxonomy" id="173247"/>
    <lineage>
        <taxon>Eukaryota</taxon>
        <taxon>Metazoa</taxon>
        <taxon>Chordata</taxon>
        <taxon>Craniata</taxon>
        <taxon>Vertebrata</taxon>
        <taxon>Euteleostomi</taxon>
        <taxon>Actinopterygii</taxon>
        <taxon>Neopterygii</taxon>
        <taxon>Teleostei</taxon>
        <taxon>Neoteleostei</taxon>
        <taxon>Acanthomorphata</taxon>
        <taxon>Carangaria</taxon>
        <taxon>Carangiformes</taxon>
        <taxon>Echeneidae</taxon>
        <taxon>Echeneis</taxon>
    </lineage>
</organism>
<evidence type="ECO:0000256" key="1">
    <source>
        <dbReference type="SAM" id="Phobius"/>
    </source>
</evidence>
<dbReference type="SMART" id="SM01289">
    <property type="entry name" value="PYRIN"/>
    <property type="match status" value="1"/>
</dbReference>
<keyword evidence="1" id="KW-0472">Membrane</keyword>
<name>A0A665TT57_ECHNA</name>
<keyword evidence="1" id="KW-0812">Transmembrane</keyword>
<dbReference type="Pfam" id="PF02758">
    <property type="entry name" value="PYRIN"/>
    <property type="match status" value="1"/>
</dbReference>
<dbReference type="PROSITE" id="PS50824">
    <property type="entry name" value="DAPIN"/>
    <property type="match status" value="1"/>
</dbReference>
<feature type="domain" description="Pyrin" evidence="2">
    <location>
        <begin position="1"/>
        <end position="90"/>
    </location>
</feature>
<dbReference type="Gene3D" id="1.10.533.10">
    <property type="entry name" value="Death Domain, Fas"/>
    <property type="match status" value="1"/>
</dbReference>
<dbReference type="AlphaFoldDB" id="A0A665TT57"/>
<proteinExistence type="predicted"/>
<dbReference type="OMA" id="GKINDCD"/>
<reference evidence="3" key="2">
    <citation type="submission" date="2025-08" db="UniProtKB">
        <authorList>
            <consortium name="Ensembl"/>
        </authorList>
    </citation>
    <scope>IDENTIFICATION</scope>
</reference>
<dbReference type="Ensembl" id="ENSENLT00000007792.1">
    <property type="protein sequence ID" value="ENSENLP00000007471.1"/>
    <property type="gene ID" value="ENSENLG00000003600.1"/>
</dbReference>
<dbReference type="InParanoid" id="A0A665TT57"/>
<feature type="transmembrane region" description="Helical" evidence="1">
    <location>
        <begin position="88"/>
        <end position="108"/>
    </location>
</feature>
<keyword evidence="4" id="KW-1185">Reference proteome</keyword>
<reference evidence="3" key="3">
    <citation type="submission" date="2025-09" db="UniProtKB">
        <authorList>
            <consortium name="Ensembl"/>
        </authorList>
    </citation>
    <scope>IDENTIFICATION</scope>
</reference>
<dbReference type="Proteomes" id="UP000472264">
    <property type="component" value="Chromosome 6"/>
</dbReference>
<sequence length="113" mass="13105">MAHTTIPMAIADELGGLNQDEYERFCFALLDRRGEIRVRRRDVEKKSTLELTDLLVSVFTEAGARDVTLELLRKINCNQSAKTLGECGSYFISLSTFLSFFFFFFFFLDKWPQ</sequence>
<evidence type="ECO:0000313" key="4">
    <source>
        <dbReference type="Proteomes" id="UP000472264"/>
    </source>
</evidence>
<protein>
    <recommendedName>
        <fullName evidence="2">Pyrin domain-containing protein</fullName>
    </recommendedName>
</protein>
<accession>A0A665TT57</accession>
<dbReference type="InterPro" id="IPR011029">
    <property type="entry name" value="DEATH-like_dom_sf"/>
</dbReference>
<evidence type="ECO:0000259" key="2">
    <source>
        <dbReference type="PROSITE" id="PS50824"/>
    </source>
</evidence>
<reference evidence="3" key="1">
    <citation type="submission" date="2021-04" db="EMBL/GenBank/DDBJ databases">
        <authorList>
            <consortium name="Wellcome Sanger Institute Data Sharing"/>
        </authorList>
    </citation>
    <scope>NUCLEOTIDE SEQUENCE [LARGE SCALE GENOMIC DNA]</scope>
</reference>
<dbReference type="InterPro" id="IPR004020">
    <property type="entry name" value="DAPIN"/>
</dbReference>
<dbReference type="SUPFAM" id="SSF47986">
    <property type="entry name" value="DEATH domain"/>
    <property type="match status" value="1"/>
</dbReference>